<dbReference type="PROSITE" id="PS50931">
    <property type="entry name" value="HTH_LYSR"/>
    <property type="match status" value="1"/>
</dbReference>
<keyword evidence="2" id="KW-0805">Transcription regulation</keyword>
<evidence type="ECO:0000256" key="2">
    <source>
        <dbReference type="ARBA" id="ARBA00023015"/>
    </source>
</evidence>
<dbReference type="PANTHER" id="PTHR30537">
    <property type="entry name" value="HTH-TYPE TRANSCRIPTIONAL REGULATOR"/>
    <property type="match status" value="1"/>
</dbReference>
<comment type="similarity">
    <text evidence="1">Belongs to the LysR transcriptional regulatory family.</text>
</comment>
<dbReference type="InterPro" id="IPR036390">
    <property type="entry name" value="WH_DNA-bd_sf"/>
</dbReference>
<dbReference type="InterPro" id="IPR058163">
    <property type="entry name" value="LysR-type_TF_proteobact-type"/>
</dbReference>
<dbReference type="InterPro" id="IPR005119">
    <property type="entry name" value="LysR_subst-bd"/>
</dbReference>
<name>A0ABV6JSU1_9PROT</name>
<keyword evidence="3" id="KW-0238">DNA-binding</keyword>
<sequence>MNKLVAMEVFIKVAEAASFTRAAEELSLSRSAASDHIADLEQHLGVRLLNRTTRRVSLTSEGEVFLSRARQVMSLMETAEEEASAGALTPHGRLRVNAPVSFGQHHLGPMLTDFLHKYPEIEIELTLTDRLVDVVEEGFDLVLRIGRLPDSTLVARRVGTIRLLLCASPDYLAQHGTPQHPADLARHSCIHLIGTAWHTWSFEGPEGTVSVPVTGRLTANNVDTLMSAASAGMGFSLVPNYVAVEAIRQGRLVEVLPEYRSREIQLHAVQPPGHLPVPKTRALIDFLAEQFRLRSHEFEPPRPG</sequence>
<evidence type="ECO:0000256" key="4">
    <source>
        <dbReference type="ARBA" id="ARBA00023163"/>
    </source>
</evidence>
<dbReference type="RefSeq" id="WP_377043081.1">
    <property type="nucleotide sequence ID" value="NZ_JBHLUN010000002.1"/>
</dbReference>
<evidence type="ECO:0000256" key="3">
    <source>
        <dbReference type="ARBA" id="ARBA00023125"/>
    </source>
</evidence>
<feature type="domain" description="HTH lysR-type" evidence="5">
    <location>
        <begin position="1"/>
        <end position="59"/>
    </location>
</feature>
<proteinExistence type="inferred from homology"/>
<evidence type="ECO:0000259" key="5">
    <source>
        <dbReference type="PROSITE" id="PS50931"/>
    </source>
</evidence>
<accession>A0ABV6JSU1</accession>
<dbReference type="InterPro" id="IPR036388">
    <property type="entry name" value="WH-like_DNA-bd_sf"/>
</dbReference>
<keyword evidence="4" id="KW-0804">Transcription</keyword>
<dbReference type="PRINTS" id="PR00039">
    <property type="entry name" value="HTHLYSR"/>
</dbReference>
<dbReference type="Gene3D" id="1.10.10.10">
    <property type="entry name" value="Winged helix-like DNA-binding domain superfamily/Winged helix DNA-binding domain"/>
    <property type="match status" value="1"/>
</dbReference>
<gene>
    <name evidence="6" type="ORF">ACFFGY_03945</name>
</gene>
<dbReference type="Pfam" id="PF00126">
    <property type="entry name" value="HTH_1"/>
    <property type="match status" value="1"/>
</dbReference>
<dbReference type="Pfam" id="PF03466">
    <property type="entry name" value="LysR_substrate"/>
    <property type="match status" value="1"/>
</dbReference>
<evidence type="ECO:0000313" key="6">
    <source>
        <dbReference type="EMBL" id="MFC0407386.1"/>
    </source>
</evidence>
<dbReference type="EMBL" id="JBHLUN010000002">
    <property type="protein sequence ID" value="MFC0407386.1"/>
    <property type="molecule type" value="Genomic_DNA"/>
</dbReference>
<dbReference type="SUPFAM" id="SSF53850">
    <property type="entry name" value="Periplasmic binding protein-like II"/>
    <property type="match status" value="1"/>
</dbReference>
<organism evidence="6 7">
    <name type="scientific">Roseomonas elaeocarpi</name>
    <dbReference type="NCBI Taxonomy" id="907779"/>
    <lineage>
        <taxon>Bacteria</taxon>
        <taxon>Pseudomonadati</taxon>
        <taxon>Pseudomonadota</taxon>
        <taxon>Alphaproteobacteria</taxon>
        <taxon>Acetobacterales</taxon>
        <taxon>Roseomonadaceae</taxon>
        <taxon>Roseomonas</taxon>
    </lineage>
</organism>
<evidence type="ECO:0000256" key="1">
    <source>
        <dbReference type="ARBA" id="ARBA00009437"/>
    </source>
</evidence>
<reference evidence="6 7" key="1">
    <citation type="submission" date="2024-09" db="EMBL/GenBank/DDBJ databases">
        <authorList>
            <person name="Sun Q."/>
            <person name="Mori K."/>
        </authorList>
    </citation>
    <scope>NUCLEOTIDE SEQUENCE [LARGE SCALE GENOMIC DNA]</scope>
    <source>
        <strain evidence="6 7">TBRC 5777</strain>
    </source>
</reference>
<dbReference type="SUPFAM" id="SSF46785">
    <property type="entry name" value="Winged helix' DNA-binding domain"/>
    <property type="match status" value="1"/>
</dbReference>
<protein>
    <submittedName>
        <fullName evidence="6">LysR family transcriptional regulator</fullName>
    </submittedName>
</protein>
<dbReference type="CDD" id="cd08422">
    <property type="entry name" value="PBP2_CrgA_like"/>
    <property type="match status" value="1"/>
</dbReference>
<keyword evidence="7" id="KW-1185">Reference proteome</keyword>
<dbReference type="Proteomes" id="UP001589865">
    <property type="component" value="Unassembled WGS sequence"/>
</dbReference>
<evidence type="ECO:0000313" key="7">
    <source>
        <dbReference type="Proteomes" id="UP001589865"/>
    </source>
</evidence>
<dbReference type="InterPro" id="IPR000847">
    <property type="entry name" value="LysR_HTH_N"/>
</dbReference>
<comment type="caution">
    <text evidence="6">The sequence shown here is derived from an EMBL/GenBank/DDBJ whole genome shotgun (WGS) entry which is preliminary data.</text>
</comment>
<dbReference type="PANTHER" id="PTHR30537:SF5">
    <property type="entry name" value="HTH-TYPE TRANSCRIPTIONAL ACTIVATOR TTDR-RELATED"/>
    <property type="match status" value="1"/>
</dbReference>
<dbReference type="Gene3D" id="3.40.190.290">
    <property type="match status" value="1"/>
</dbReference>